<protein>
    <recommendedName>
        <fullName evidence="3">Peptidoglycan binding domain-containing protein</fullName>
    </recommendedName>
</protein>
<evidence type="ECO:0000313" key="2">
    <source>
        <dbReference type="Proteomes" id="UP000319280"/>
    </source>
</evidence>
<name>A0A549YK24_9BACI</name>
<evidence type="ECO:0000313" key="1">
    <source>
        <dbReference type="EMBL" id="TRM12204.1"/>
    </source>
</evidence>
<dbReference type="EMBL" id="VJMZ01000001">
    <property type="protein sequence ID" value="TRM12204.1"/>
    <property type="molecule type" value="Genomic_DNA"/>
</dbReference>
<gene>
    <name evidence="1" type="ORF">FH966_11225</name>
</gene>
<dbReference type="RefSeq" id="WP_142791181.1">
    <property type="nucleotide sequence ID" value="NZ_VJMZ01000001.1"/>
</dbReference>
<dbReference type="AlphaFoldDB" id="A0A549YK24"/>
<dbReference type="Pfam" id="PF04294">
    <property type="entry name" value="VanW"/>
    <property type="match status" value="1"/>
</dbReference>
<dbReference type="InterPro" id="IPR052913">
    <property type="entry name" value="Glycopeptide_resist_protein"/>
</dbReference>
<dbReference type="Proteomes" id="UP000319280">
    <property type="component" value="Unassembled WGS sequence"/>
</dbReference>
<organism evidence="1 2">
    <name type="scientific">Lentibacillus cibarius</name>
    <dbReference type="NCBI Taxonomy" id="2583219"/>
    <lineage>
        <taxon>Bacteria</taxon>
        <taxon>Bacillati</taxon>
        <taxon>Bacillota</taxon>
        <taxon>Bacilli</taxon>
        <taxon>Bacillales</taxon>
        <taxon>Bacillaceae</taxon>
        <taxon>Lentibacillus</taxon>
    </lineage>
</organism>
<comment type="caution">
    <text evidence="1">The sequence shown here is derived from an EMBL/GenBank/DDBJ whole genome shotgun (WGS) entry which is preliminary data.</text>
</comment>
<dbReference type="InterPro" id="IPR007391">
    <property type="entry name" value="Vancomycin_resist_VanW"/>
</dbReference>
<evidence type="ECO:0008006" key="3">
    <source>
        <dbReference type="Google" id="ProtNLM"/>
    </source>
</evidence>
<dbReference type="PANTHER" id="PTHR35788:SF1">
    <property type="entry name" value="EXPORTED PROTEIN"/>
    <property type="match status" value="1"/>
</dbReference>
<proteinExistence type="predicted"/>
<accession>A0A549YK24</accession>
<dbReference type="PANTHER" id="PTHR35788">
    <property type="entry name" value="EXPORTED PROTEIN-RELATED"/>
    <property type="match status" value="1"/>
</dbReference>
<reference evidence="1 2" key="1">
    <citation type="submission" date="2019-07" db="EMBL/GenBank/DDBJ databases">
        <title>Genomic analysis of Lentibacillus sp. NKC851-2.</title>
        <authorList>
            <person name="Oh Y.J."/>
        </authorList>
    </citation>
    <scope>NUCLEOTIDE SEQUENCE [LARGE SCALE GENOMIC DNA]</scope>
    <source>
        <strain evidence="1 2">NKC851-2</strain>
    </source>
</reference>
<keyword evidence="2" id="KW-1185">Reference proteome</keyword>
<sequence>MLTVLLSFLLASVPLSVVDDGETVDKFVKEDFELTLVDQLLIDHTKLDIQMEVLNEKIYQEPVDAKLADDGDIIQEKPGVALDRVQFRKQFYDYFYNGQPTELSPPERVVYPRVDSELLSEIRTKTIGSYQTSFRPNNKERTRNIELAAEAIDSHVVFPGESFSFNGVVGKRTKEKGYKRAPVIVRGELTEGIGGGICQVSSTLYNAVDINGIEIVERYSHSRSVPYVPPGRDATVSWHGPDFVFKNKHNRPVLIRASAKNGNMTIQILSSKS</sequence>